<dbReference type="Proteomes" id="UP001165960">
    <property type="component" value="Unassembled WGS sequence"/>
</dbReference>
<name>A0ACC2RSN6_9FUNG</name>
<evidence type="ECO:0000313" key="2">
    <source>
        <dbReference type="Proteomes" id="UP001165960"/>
    </source>
</evidence>
<keyword evidence="2" id="KW-1185">Reference proteome</keyword>
<gene>
    <name evidence="1" type="ORF">DSO57_1027617</name>
</gene>
<sequence>MSSILSCACSKGTQLILFPIRCVYSMWVFPIKIVYGLFTSLFSPTPAPSQLLTGPKPTLHSNAIPPTEYKPLATPPVHPIFCGPKPTLHSNAAPLKGCKPLATSPVYPFCCGPKPTLCSKIVPPTEYKPLANSPVHPICCDPKPTPHSNAAPHKGCQLSATSSVHSTHREVLRRSIGTQTKIEKALAHEDAPMFVSLLNLALRSYIKELSRLSLEELYEEFQISFYMNPPPNCRISPKPFLLAMGMSKSNLADYRVIMMAQMTSHALGLCRISPQDAYMFRQPKHSEGFSAKISLDLVVKKLDFLQSRSLADSGKFWL</sequence>
<evidence type="ECO:0000313" key="1">
    <source>
        <dbReference type="EMBL" id="KAJ9053088.1"/>
    </source>
</evidence>
<organism evidence="1 2">
    <name type="scientific">Entomophthora muscae</name>
    <dbReference type="NCBI Taxonomy" id="34485"/>
    <lineage>
        <taxon>Eukaryota</taxon>
        <taxon>Fungi</taxon>
        <taxon>Fungi incertae sedis</taxon>
        <taxon>Zoopagomycota</taxon>
        <taxon>Entomophthoromycotina</taxon>
        <taxon>Entomophthoromycetes</taxon>
        <taxon>Entomophthorales</taxon>
        <taxon>Entomophthoraceae</taxon>
        <taxon>Entomophthora</taxon>
    </lineage>
</organism>
<accession>A0ACC2RSN6</accession>
<protein>
    <submittedName>
        <fullName evidence="1">Uncharacterized protein</fullName>
    </submittedName>
</protein>
<proteinExistence type="predicted"/>
<comment type="caution">
    <text evidence="1">The sequence shown here is derived from an EMBL/GenBank/DDBJ whole genome shotgun (WGS) entry which is preliminary data.</text>
</comment>
<reference evidence="1" key="1">
    <citation type="submission" date="2022-04" db="EMBL/GenBank/DDBJ databases">
        <title>Genome of the entomopathogenic fungus Entomophthora muscae.</title>
        <authorList>
            <person name="Elya C."/>
            <person name="Lovett B.R."/>
            <person name="Lee E."/>
            <person name="Macias A.M."/>
            <person name="Hajek A.E."/>
            <person name="De Bivort B.L."/>
            <person name="Kasson M.T."/>
            <person name="De Fine Licht H.H."/>
            <person name="Stajich J.E."/>
        </authorList>
    </citation>
    <scope>NUCLEOTIDE SEQUENCE</scope>
    <source>
        <strain evidence="1">Berkeley</strain>
    </source>
</reference>
<dbReference type="EMBL" id="QTSX02006559">
    <property type="protein sequence ID" value="KAJ9053088.1"/>
    <property type="molecule type" value="Genomic_DNA"/>
</dbReference>